<keyword evidence="4" id="KW-1185">Reference proteome</keyword>
<feature type="transmembrane region" description="Helical" evidence="2">
    <location>
        <begin position="201"/>
        <end position="219"/>
    </location>
</feature>
<feature type="transmembrane region" description="Helical" evidence="2">
    <location>
        <begin position="324"/>
        <end position="344"/>
    </location>
</feature>
<feature type="transmembrane region" description="Helical" evidence="2">
    <location>
        <begin position="135"/>
        <end position="159"/>
    </location>
</feature>
<feature type="transmembrane region" description="Helical" evidence="2">
    <location>
        <begin position="171"/>
        <end position="189"/>
    </location>
</feature>
<evidence type="ECO:0000256" key="2">
    <source>
        <dbReference type="SAM" id="Phobius"/>
    </source>
</evidence>
<organism evidence="3 4">
    <name type="scientific">Zhihengliuella alba</name>
    <dbReference type="NCBI Taxonomy" id="547018"/>
    <lineage>
        <taxon>Bacteria</taxon>
        <taxon>Bacillati</taxon>
        <taxon>Actinomycetota</taxon>
        <taxon>Actinomycetes</taxon>
        <taxon>Micrococcales</taxon>
        <taxon>Micrococcaceae</taxon>
        <taxon>Zhihengliuella</taxon>
    </lineage>
</organism>
<evidence type="ECO:0000313" key="4">
    <source>
        <dbReference type="Proteomes" id="UP001501536"/>
    </source>
</evidence>
<accession>A0ABP7D851</accession>
<sequence>MRGTDPRGPDSRGPDSDRADPVGTDLRGPDPEPAGTGGVEPGGPGSGRGRALSASALVESRAILSGGLAALVALVVGLVGFDGYRPSLAGERSVADFAAVTSGIAAGGGFLAGYFQTIRGTHSWLSARPLLRQIVDGAALVVVHASIAVMSSLVVFRMFQDAFYGLTVDSYAGGGMLAIAAGIAAYAAYDSGARIDAASLSLLLAGFMASGMLVSMLAAENPLWWHIMFSELGTGQAGITSFWTFNTTMTTSGVILTTLSAFVTRDLTRWAAVRDADDTAAGRPHRRFLRPRAGVVRWGLIGVGLCMIGIGTVTLHVSEPVHTFFVRLLAVILLILLLGIPLWAPGYPGAFYAFTYIAGALLAGAASLWFPLHYYNLTALELAAAGIVFSWLVVFIRTTTAVTGTAAEPGRGGTRPVGGGAAV</sequence>
<feature type="transmembrane region" description="Helical" evidence="2">
    <location>
        <begin position="377"/>
        <end position="396"/>
    </location>
</feature>
<feature type="transmembrane region" description="Helical" evidence="2">
    <location>
        <begin position="62"/>
        <end position="81"/>
    </location>
</feature>
<evidence type="ECO:0000313" key="3">
    <source>
        <dbReference type="EMBL" id="GAA3702201.1"/>
    </source>
</evidence>
<evidence type="ECO:0000256" key="1">
    <source>
        <dbReference type="SAM" id="MobiDB-lite"/>
    </source>
</evidence>
<feature type="compositionally biased region" description="Gly residues" evidence="1">
    <location>
        <begin position="35"/>
        <end position="48"/>
    </location>
</feature>
<keyword evidence="2" id="KW-0812">Transmembrane</keyword>
<feature type="compositionally biased region" description="Basic and acidic residues" evidence="1">
    <location>
        <begin position="1"/>
        <end position="20"/>
    </location>
</feature>
<protein>
    <recommendedName>
        <fullName evidence="5">DUF998 domain-containing protein</fullName>
    </recommendedName>
</protein>
<reference evidence="4" key="1">
    <citation type="journal article" date="2019" name="Int. J. Syst. Evol. Microbiol.">
        <title>The Global Catalogue of Microorganisms (GCM) 10K type strain sequencing project: providing services to taxonomists for standard genome sequencing and annotation.</title>
        <authorList>
            <consortium name="The Broad Institute Genomics Platform"/>
            <consortium name="The Broad Institute Genome Sequencing Center for Infectious Disease"/>
            <person name="Wu L."/>
            <person name="Ma J."/>
        </authorList>
    </citation>
    <scope>NUCLEOTIDE SEQUENCE [LARGE SCALE GENOMIC DNA]</scope>
    <source>
        <strain evidence="4">JCM 16961</strain>
    </source>
</reference>
<keyword evidence="2" id="KW-1133">Transmembrane helix</keyword>
<dbReference type="Proteomes" id="UP001501536">
    <property type="component" value="Unassembled WGS sequence"/>
</dbReference>
<name>A0ABP7D851_9MICC</name>
<feature type="transmembrane region" description="Helical" evidence="2">
    <location>
        <begin position="239"/>
        <end position="264"/>
    </location>
</feature>
<keyword evidence="2" id="KW-0472">Membrane</keyword>
<dbReference type="EMBL" id="BAABCJ010000002">
    <property type="protein sequence ID" value="GAA3702201.1"/>
    <property type="molecule type" value="Genomic_DNA"/>
</dbReference>
<gene>
    <name evidence="3" type="ORF">GCM10022377_14810</name>
</gene>
<feature type="transmembrane region" description="Helical" evidence="2">
    <location>
        <begin position="351"/>
        <end position="371"/>
    </location>
</feature>
<feature type="transmembrane region" description="Helical" evidence="2">
    <location>
        <begin position="93"/>
        <end position="115"/>
    </location>
</feature>
<feature type="transmembrane region" description="Helical" evidence="2">
    <location>
        <begin position="295"/>
        <end position="318"/>
    </location>
</feature>
<evidence type="ECO:0008006" key="5">
    <source>
        <dbReference type="Google" id="ProtNLM"/>
    </source>
</evidence>
<proteinExistence type="predicted"/>
<feature type="region of interest" description="Disordered" evidence="1">
    <location>
        <begin position="1"/>
        <end position="50"/>
    </location>
</feature>
<comment type="caution">
    <text evidence="3">The sequence shown here is derived from an EMBL/GenBank/DDBJ whole genome shotgun (WGS) entry which is preliminary data.</text>
</comment>